<keyword evidence="3 6" id="KW-0479">Metal-binding</keyword>
<feature type="binding site" evidence="6">
    <location>
        <position position="239"/>
    </location>
    <ligand>
        <name>Mg(2+)</name>
        <dbReference type="ChEBI" id="CHEBI:18420"/>
    </ligand>
</feature>
<dbReference type="InterPro" id="IPR016055">
    <property type="entry name" value="A-D-PHexomutase_a/b/a-I/II/III"/>
</dbReference>
<evidence type="ECO:0000256" key="5">
    <source>
        <dbReference type="ARBA" id="ARBA00023235"/>
    </source>
</evidence>
<feature type="modified residue" description="Phosphoserine" evidence="6">
    <location>
        <position position="100"/>
    </location>
</feature>
<dbReference type="SUPFAM" id="SSF53738">
    <property type="entry name" value="Phosphoglucomutase, first 3 domains"/>
    <property type="match status" value="3"/>
</dbReference>
<dbReference type="SUPFAM" id="SSF55957">
    <property type="entry name" value="Phosphoglucomutase, C-terminal domain"/>
    <property type="match status" value="1"/>
</dbReference>
<dbReference type="PRINTS" id="PR00509">
    <property type="entry name" value="PGMPMM"/>
</dbReference>
<dbReference type="EC" id="5.4.2.10" evidence="6 8"/>
<keyword evidence="14" id="KW-1185">Reference proteome</keyword>
<feature type="domain" description="Alpha-D-phosphohexomutase alpha/beta/alpha" evidence="10">
    <location>
        <begin position="3"/>
        <end position="134"/>
    </location>
</feature>
<dbReference type="Gene3D" id="3.40.120.10">
    <property type="entry name" value="Alpha-D-Glucose-1,6-Bisphosphate, subunit A, domain 3"/>
    <property type="match status" value="3"/>
</dbReference>
<dbReference type="InterPro" id="IPR016066">
    <property type="entry name" value="A-D-PHexomutase_CS"/>
</dbReference>
<name>A0ABS5PLI9_9FIRM</name>
<dbReference type="Pfam" id="PF02878">
    <property type="entry name" value="PGM_PMM_I"/>
    <property type="match status" value="1"/>
</dbReference>
<dbReference type="InterPro" id="IPR005844">
    <property type="entry name" value="A-D-PHexomutase_a/b/a-I"/>
</dbReference>
<feature type="active site" description="Phosphoserine intermediate" evidence="6">
    <location>
        <position position="100"/>
    </location>
</feature>
<evidence type="ECO:0000256" key="6">
    <source>
        <dbReference type="HAMAP-Rule" id="MF_01554"/>
    </source>
</evidence>
<dbReference type="Pfam" id="PF02880">
    <property type="entry name" value="PGM_PMM_III"/>
    <property type="match status" value="1"/>
</dbReference>
<dbReference type="InterPro" id="IPR005841">
    <property type="entry name" value="Alpha-D-phosphohexomutase_SF"/>
</dbReference>
<dbReference type="Gene3D" id="3.30.310.50">
    <property type="entry name" value="Alpha-D-phosphohexomutase, C-terminal domain"/>
    <property type="match status" value="1"/>
</dbReference>
<evidence type="ECO:0000256" key="3">
    <source>
        <dbReference type="ARBA" id="ARBA00022723"/>
    </source>
</evidence>
<dbReference type="Pfam" id="PF02879">
    <property type="entry name" value="PGM_PMM_II"/>
    <property type="match status" value="1"/>
</dbReference>
<feature type="domain" description="Alpha-D-phosphohexomutase C-terminal" evidence="9">
    <location>
        <begin position="370"/>
        <end position="433"/>
    </location>
</feature>
<feature type="binding site" description="via phosphate group" evidence="6">
    <location>
        <position position="100"/>
    </location>
    <ligand>
        <name>Mg(2+)</name>
        <dbReference type="ChEBI" id="CHEBI:18420"/>
    </ligand>
</feature>
<evidence type="ECO:0000259" key="11">
    <source>
        <dbReference type="Pfam" id="PF02879"/>
    </source>
</evidence>
<comment type="PTM">
    <text evidence="6">Activated by phosphorylation.</text>
</comment>
<proteinExistence type="inferred from homology"/>
<comment type="similarity">
    <text evidence="1 6 7">Belongs to the phosphohexose mutase family.</text>
</comment>
<dbReference type="InterPro" id="IPR005845">
    <property type="entry name" value="A-D-PHexomutase_a/b/a-II"/>
</dbReference>
<comment type="cofactor">
    <cofactor evidence="6">
        <name>Mg(2+)</name>
        <dbReference type="ChEBI" id="CHEBI:18420"/>
    </cofactor>
    <text evidence="6">Binds 1 Mg(2+) ion per subunit.</text>
</comment>
<evidence type="ECO:0000256" key="1">
    <source>
        <dbReference type="ARBA" id="ARBA00010231"/>
    </source>
</evidence>
<keyword evidence="5 6" id="KW-0413">Isomerase</keyword>
<comment type="function">
    <text evidence="6 8">Catalyzes the conversion of glucosamine-6-phosphate to glucosamine-1-phosphate.</text>
</comment>
<evidence type="ECO:0000256" key="7">
    <source>
        <dbReference type="RuleBase" id="RU004326"/>
    </source>
</evidence>
<feature type="domain" description="Alpha-D-phosphohexomutase alpha/beta/alpha" evidence="11">
    <location>
        <begin position="154"/>
        <end position="250"/>
    </location>
</feature>
<protein>
    <recommendedName>
        <fullName evidence="6 8">Phosphoglucosamine mutase</fullName>
        <ecNumber evidence="6 8">5.4.2.10</ecNumber>
    </recommendedName>
</protein>
<reference evidence="13 14" key="1">
    <citation type="submission" date="2021-05" db="EMBL/GenBank/DDBJ databases">
        <title>Fusibacter ferrireducens sp. nov., an anaerobic, sulfur- and Fe-reducing bacterium isolated from the mangrove sediment.</title>
        <authorList>
            <person name="Qiu D."/>
        </authorList>
    </citation>
    <scope>NUCLEOTIDE SEQUENCE [LARGE SCALE GENOMIC DNA]</scope>
    <source>
        <strain evidence="13 14">DSM 12116</strain>
    </source>
</reference>
<gene>
    <name evidence="6" type="primary">glmM</name>
    <name evidence="13" type="ORF">KHM83_05020</name>
</gene>
<dbReference type="GO" id="GO:0008966">
    <property type="term" value="F:phosphoglucosamine mutase activity"/>
    <property type="evidence" value="ECO:0007669"/>
    <property type="project" value="UniProtKB-EC"/>
</dbReference>
<sequence length="445" mass="48103">MARLFGTDGVRGIANTELTVKLAMQLGKYGAHLITKGKENGMILVGKDTRISGDMLESALIAGILSTGCNVVRLGIIPTPAVAKLIRVLNADAGVMISASHNPVAFNGIKFFDENGFKLRDALEDEIEEAIRDKRDIDTTHIGVMTDYDQAEHDYIKETLKAVKGLSLEGLKVALDCANGSASFVAPMALNQLGAKVYAIHHEPDGYNINEGCGSTHLSNLQTFVKTIQADIGIAFDGDADRMLAIDEHGEIIDGDKIMAICAKAMKAKEILPEDTVVSTVMSNLGFDIALKEHALNAVKTQVGDRYVLEEMLANGYALGGEQSGHIIFLKHNTTGDGLLTAVKLLEVMKQTGKSASELAMIMKVYPQVLVNAKVANHKKHLYLQNDLIKQEIMTLESDFHGKGRVLVRPSGTEPLVRVMIEGECQEQLEVAAKTLAALIEQELG</sequence>
<feature type="domain" description="Alpha-D-phosphohexomutase alpha/beta/alpha" evidence="12">
    <location>
        <begin position="254"/>
        <end position="364"/>
    </location>
</feature>
<dbReference type="HAMAP" id="MF_01554_B">
    <property type="entry name" value="GlmM_B"/>
    <property type="match status" value="1"/>
</dbReference>
<keyword evidence="2 6" id="KW-0597">Phosphoprotein</keyword>
<dbReference type="InterPro" id="IPR036900">
    <property type="entry name" value="A-D-PHexomutase_C_sf"/>
</dbReference>
<dbReference type="InterPro" id="IPR006352">
    <property type="entry name" value="GlmM_bact"/>
</dbReference>
<dbReference type="PROSITE" id="PS00710">
    <property type="entry name" value="PGM_PMM"/>
    <property type="match status" value="1"/>
</dbReference>
<dbReference type="Pfam" id="PF00408">
    <property type="entry name" value="PGM_PMM_IV"/>
    <property type="match status" value="1"/>
</dbReference>
<comment type="caution">
    <text evidence="13">The sequence shown here is derived from an EMBL/GenBank/DDBJ whole genome shotgun (WGS) entry which is preliminary data.</text>
</comment>
<dbReference type="PANTHER" id="PTHR42946">
    <property type="entry name" value="PHOSPHOHEXOSE MUTASE"/>
    <property type="match status" value="1"/>
</dbReference>
<evidence type="ECO:0000313" key="14">
    <source>
        <dbReference type="Proteomes" id="UP000746471"/>
    </source>
</evidence>
<dbReference type="NCBIfam" id="TIGR01455">
    <property type="entry name" value="glmM"/>
    <property type="match status" value="1"/>
</dbReference>
<comment type="catalytic activity">
    <reaction evidence="6 8">
        <text>alpha-D-glucosamine 1-phosphate = D-glucosamine 6-phosphate</text>
        <dbReference type="Rhea" id="RHEA:23424"/>
        <dbReference type="ChEBI" id="CHEBI:58516"/>
        <dbReference type="ChEBI" id="CHEBI:58725"/>
        <dbReference type="EC" id="5.4.2.10"/>
    </reaction>
</comment>
<evidence type="ECO:0000313" key="13">
    <source>
        <dbReference type="EMBL" id="MBS7526028.1"/>
    </source>
</evidence>
<dbReference type="PANTHER" id="PTHR42946:SF1">
    <property type="entry name" value="PHOSPHOGLUCOMUTASE (ALPHA-D-GLUCOSE-1,6-BISPHOSPHATE-DEPENDENT)"/>
    <property type="match status" value="1"/>
</dbReference>
<feature type="binding site" evidence="6">
    <location>
        <position position="241"/>
    </location>
    <ligand>
        <name>Mg(2+)</name>
        <dbReference type="ChEBI" id="CHEBI:18420"/>
    </ligand>
</feature>
<dbReference type="Proteomes" id="UP000746471">
    <property type="component" value="Unassembled WGS sequence"/>
</dbReference>
<dbReference type="CDD" id="cd05802">
    <property type="entry name" value="GlmM"/>
    <property type="match status" value="1"/>
</dbReference>
<organism evidence="13 14">
    <name type="scientific">Fusibacter paucivorans</name>
    <dbReference type="NCBI Taxonomy" id="76009"/>
    <lineage>
        <taxon>Bacteria</taxon>
        <taxon>Bacillati</taxon>
        <taxon>Bacillota</taxon>
        <taxon>Clostridia</taxon>
        <taxon>Eubacteriales</taxon>
        <taxon>Eubacteriales Family XII. Incertae Sedis</taxon>
        <taxon>Fusibacter</taxon>
    </lineage>
</organism>
<evidence type="ECO:0000259" key="9">
    <source>
        <dbReference type="Pfam" id="PF00408"/>
    </source>
</evidence>
<feature type="binding site" evidence="6">
    <location>
        <position position="237"/>
    </location>
    <ligand>
        <name>Mg(2+)</name>
        <dbReference type="ChEBI" id="CHEBI:18420"/>
    </ligand>
</feature>
<evidence type="ECO:0000256" key="8">
    <source>
        <dbReference type="RuleBase" id="RU004327"/>
    </source>
</evidence>
<dbReference type="EMBL" id="JAHBCL010000007">
    <property type="protein sequence ID" value="MBS7526028.1"/>
    <property type="molecule type" value="Genomic_DNA"/>
</dbReference>
<accession>A0ABS5PLI9</accession>
<dbReference type="RefSeq" id="WP_213235815.1">
    <property type="nucleotide sequence ID" value="NZ_JAHBCL010000007.1"/>
</dbReference>
<evidence type="ECO:0000256" key="4">
    <source>
        <dbReference type="ARBA" id="ARBA00022842"/>
    </source>
</evidence>
<evidence type="ECO:0000259" key="12">
    <source>
        <dbReference type="Pfam" id="PF02880"/>
    </source>
</evidence>
<keyword evidence="4 6" id="KW-0460">Magnesium</keyword>
<evidence type="ECO:0000259" key="10">
    <source>
        <dbReference type="Pfam" id="PF02878"/>
    </source>
</evidence>
<dbReference type="InterPro" id="IPR050060">
    <property type="entry name" value="Phosphoglucosamine_mutase"/>
</dbReference>
<dbReference type="InterPro" id="IPR005846">
    <property type="entry name" value="A-D-PHexomutase_a/b/a-III"/>
</dbReference>
<evidence type="ECO:0000256" key="2">
    <source>
        <dbReference type="ARBA" id="ARBA00022553"/>
    </source>
</evidence>
<dbReference type="InterPro" id="IPR005843">
    <property type="entry name" value="A-D-PHexomutase_C"/>
</dbReference>